<keyword evidence="5" id="KW-0670">Pyruvate</keyword>
<dbReference type="PANTHER" id="PTHR11986">
    <property type="entry name" value="AMINOTRANSFERASE CLASS III"/>
    <property type="match status" value="1"/>
</dbReference>
<dbReference type="Proteomes" id="UP000427769">
    <property type="component" value="Chromosome"/>
</dbReference>
<evidence type="ECO:0000256" key="10">
    <source>
        <dbReference type="RuleBase" id="RU003560"/>
    </source>
</evidence>
<keyword evidence="2 11" id="KW-0032">Aminotransferase</keyword>
<dbReference type="GO" id="GO:0030170">
    <property type="term" value="F:pyridoxal phosphate binding"/>
    <property type="evidence" value="ECO:0007669"/>
    <property type="project" value="InterPro"/>
</dbReference>
<name>A0A5K7Z0W2_9BACT</name>
<dbReference type="Pfam" id="PF00202">
    <property type="entry name" value="Aminotran_3"/>
    <property type="match status" value="1"/>
</dbReference>
<dbReference type="SUPFAM" id="SSF53383">
    <property type="entry name" value="PLP-dependent transferases"/>
    <property type="match status" value="1"/>
</dbReference>
<proteinExistence type="inferred from homology"/>
<organism evidence="11 12">
    <name type="scientific">Desulfosarcina widdelii</name>
    <dbReference type="NCBI Taxonomy" id="947919"/>
    <lineage>
        <taxon>Bacteria</taxon>
        <taxon>Pseudomonadati</taxon>
        <taxon>Thermodesulfobacteriota</taxon>
        <taxon>Desulfobacteria</taxon>
        <taxon>Desulfobacterales</taxon>
        <taxon>Desulfosarcinaceae</taxon>
        <taxon>Desulfosarcina</taxon>
    </lineage>
</organism>
<dbReference type="KEGG" id="dwd:DSCW_17520"/>
<evidence type="ECO:0000313" key="12">
    <source>
        <dbReference type="Proteomes" id="UP000427769"/>
    </source>
</evidence>
<dbReference type="FunFam" id="3.40.640.10:FF:000004">
    <property type="entry name" value="Acetylornithine aminotransferase"/>
    <property type="match status" value="1"/>
</dbReference>
<gene>
    <name evidence="11" type="ORF">DSCW_17520</name>
</gene>
<dbReference type="AlphaFoldDB" id="A0A5K7Z0W2"/>
<evidence type="ECO:0000256" key="4">
    <source>
        <dbReference type="ARBA" id="ARBA00022898"/>
    </source>
</evidence>
<evidence type="ECO:0000256" key="3">
    <source>
        <dbReference type="ARBA" id="ARBA00022679"/>
    </source>
</evidence>
<dbReference type="PIRSF" id="PIRSF000521">
    <property type="entry name" value="Transaminase_4ab_Lys_Orn"/>
    <property type="match status" value="1"/>
</dbReference>
<dbReference type="EMBL" id="AP021875">
    <property type="protein sequence ID" value="BBO74335.1"/>
    <property type="molecule type" value="Genomic_DNA"/>
</dbReference>
<dbReference type="CDD" id="cd00610">
    <property type="entry name" value="OAT_like"/>
    <property type="match status" value="1"/>
</dbReference>
<dbReference type="OrthoDB" id="9801052at2"/>
<dbReference type="InterPro" id="IPR015421">
    <property type="entry name" value="PyrdxlP-dep_Trfase_major"/>
</dbReference>
<evidence type="ECO:0000256" key="8">
    <source>
        <dbReference type="ARBA" id="ARBA00074603"/>
    </source>
</evidence>
<evidence type="ECO:0000256" key="9">
    <source>
        <dbReference type="ARBA" id="ARBA00078212"/>
    </source>
</evidence>
<dbReference type="GO" id="GO:0042802">
    <property type="term" value="F:identical protein binding"/>
    <property type="evidence" value="ECO:0007669"/>
    <property type="project" value="TreeGrafter"/>
</dbReference>
<dbReference type="Gene3D" id="3.90.1150.10">
    <property type="entry name" value="Aspartate Aminotransferase, domain 1"/>
    <property type="match status" value="1"/>
</dbReference>
<dbReference type="InterPro" id="IPR015422">
    <property type="entry name" value="PyrdxlP-dep_Trfase_small"/>
</dbReference>
<sequence length="402" mass="43358">MGTDETIAVENWHMPPFFKKMPVSIDRGEGVYVWDEEGNRYLDLTAGWGVTSIGHAHPVIQTALADQAARIVQNPNSGLTYSPARSRLLSLMAKILPENLTRVFFSNSGAEANDAAIKLARKITGRRKVIATTGSFHGRTISTASATGQARHREKYNPLMPGYLFVPFDDPEAIQRTLDDDVAAVIVEPVQGEGGVRIPSKGYLKVVSQICQANGTLLIADEIQTGFCRTGPMFAIGETGARADFLTMAKGIAGGFPFGAFAMSEDLAGRVEAGDHGGTYCGNPLGCAVACAVIRYLVENSISAHVAELGQYALDEMHTWRKTCSGVVTDVRGKGLLLIVEFCDEETTARIMEACLSQRLFVCQTQGNGIRVFPALNIGREQLEDGLATLRRAIDMGAQKKG</sequence>
<dbReference type="EC" id="2.6.1.77" evidence="7"/>
<comment type="catalytic activity">
    <reaction evidence="6">
        <text>taurine + pyruvate = sulfoacetaldehyde + L-alanine</text>
        <dbReference type="Rhea" id="RHEA:10420"/>
        <dbReference type="ChEBI" id="CHEBI:15361"/>
        <dbReference type="ChEBI" id="CHEBI:57972"/>
        <dbReference type="ChEBI" id="CHEBI:58246"/>
        <dbReference type="ChEBI" id="CHEBI:507393"/>
        <dbReference type="EC" id="2.6.1.77"/>
    </reaction>
    <physiologicalReaction direction="left-to-right" evidence="6">
        <dbReference type="Rhea" id="RHEA:10421"/>
    </physiologicalReaction>
</comment>
<evidence type="ECO:0000256" key="6">
    <source>
        <dbReference type="ARBA" id="ARBA00052998"/>
    </source>
</evidence>
<evidence type="ECO:0000256" key="7">
    <source>
        <dbReference type="ARBA" id="ARBA00067057"/>
    </source>
</evidence>
<keyword evidence="3 11" id="KW-0808">Transferase</keyword>
<comment type="cofactor">
    <cofactor evidence="1">
        <name>pyridoxal 5'-phosphate</name>
        <dbReference type="ChEBI" id="CHEBI:597326"/>
    </cofactor>
</comment>
<dbReference type="PANTHER" id="PTHR11986:SF79">
    <property type="entry name" value="ACETYLORNITHINE AMINOTRANSFERASE, MITOCHONDRIAL"/>
    <property type="match status" value="1"/>
</dbReference>
<reference evidence="11 12" key="1">
    <citation type="submission" date="2019-11" db="EMBL/GenBank/DDBJ databases">
        <title>Comparative genomics of hydrocarbon-degrading Desulfosarcina strains.</title>
        <authorList>
            <person name="Watanabe M."/>
            <person name="Kojima H."/>
            <person name="Fukui M."/>
        </authorList>
    </citation>
    <scope>NUCLEOTIDE SEQUENCE [LARGE SCALE GENOMIC DNA]</scope>
    <source>
        <strain evidence="11 12">PP31</strain>
    </source>
</reference>
<dbReference type="InterPro" id="IPR049704">
    <property type="entry name" value="Aminotrans_3_PPA_site"/>
</dbReference>
<dbReference type="Gene3D" id="3.40.640.10">
    <property type="entry name" value="Type I PLP-dependent aspartate aminotransferase-like (Major domain)"/>
    <property type="match status" value="1"/>
</dbReference>
<evidence type="ECO:0000313" key="11">
    <source>
        <dbReference type="EMBL" id="BBO74335.1"/>
    </source>
</evidence>
<dbReference type="GO" id="GO:0031299">
    <property type="term" value="F:taurine-pyruvate aminotransferase activity"/>
    <property type="evidence" value="ECO:0007669"/>
    <property type="project" value="UniProtKB-EC"/>
</dbReference>
<dbReference type="InterPro" id="IPR050103">
    <property type="entry name" value="Class-III_PLP-dep_AT"/>
</dbReference>
<evidence type="ECO:0000256" key="1">
    <source>
        <dbReference type="ARBA" id="ARBA00001933"/>
    </source>
</evidence>
<evidence type="ECO:0000256" key="5">
    <source>
        <dbReference type="ARBA" id="ARBA00023317"/>
    </source>
</evidence>
<keyword evidence="12" id="KW-1185">Reference proteome</keyword>
<dbReference type="InterPro" id="IPR015424">
    <property type="entry name" value="PyrdxlP-dep_Trfase"/>
</dbReference>
<comment type="similarity">
    <text evidence="10">Belongs to the class-III pyridoxal-phosphate-dependent aminotransferase family.</text>
</comment>
<dbReference type="PROSITE" id="PS00600">
    <property type="entry name" value="AA_TRANSFER_CLASS_3"/>
    <property type="match status" value="1"/>
</dbReference>
<evidence type="ECO:0000256" key="2">
    <source>
        <dbReference type="ARBA" id="ARBA00022576"/>
    </source>
</evidence>
<dbReference type="InterPro" id="IPR005814">
    <property type="entry name" value="Aminotrans_3"/>
</dbReference>
<accession>A0A5K7Z0W2</accession>
<keyword evidence="4 10" id="KW-0663">Pyridoxal phosphate</keyword>
<protein>
    <recommendedName>
        <fullName evidence="8">Taurine--pyruvate aminotransferase</fullName>
        <ecNumber evidence="7">2.6.1.77</ecNumber>
    </recommendedName>
    <alternativeName>
        <fullName evidence="9">Taurine:pyruvate aminotransferase</fullName>
    </alternativeName>
</protein>
<dbReference type="RefSeq" id="WP_155303375.1">
    <property type="nucleotide sequence ID" value="NZ_AP021875.1"/>
</dbReference>